<evidence type="ECO:0000256" key="8">
    <source>
        <dbReference type="SAM" id="Phobius"/>
    </source>
</evidence>
<dbReference type="PANTHER" id="PTHR43065:SF46">
    <property type="entry name" value="C4-DICARBOXYLATE TRANSPORT SENSOR PROTEIN DCTB"/>
    <property type="match status" value="1"/>
</dbReference>
<evidence type="ECO:0000256" key="1">
    <source>
        <dbReference type="ARBA" id="ARBA00000085"/>
    </source>
</evidence>
<reference evidence="10" key="1">
    <citation type="journal article" date="2023" name="Comput. Struct. Biotechnol. J.">
        <title>Discovery of a novel marine Bacteroidetes with a rich repertoire of carbohydrate-active enzymes.</title>
        <authorList>
            <person name="Chen B."/>
            <person name="Liu G."/>
            <person name="Chen Q."/>
            <person name="Wang H."/>
            <person name="Liu L."/>
            <person name="Tang K."/>
        </authorList>
    </citation>
    <scope>NUCLEOTIDE SEQUENCE</scope>
    <source>
        <strain evidence="10">TK19036</strain>
    </source>
</reference>
<evidence type="ECO:0000313" key="10">
    <source>
        <dbReference type="EMBL" id="WKN38921.1"/>
    </source>
</evidence>
<dbReference type="InterPro" id="IPR036890">
    <property type="entry name" value="HATPase_C_sf"/>
</dbReference>
<keyword evidence="8" id="KW-0812">Transmembrane</keyword>
<dbReference type="GO" id="GO:0000160">
    <property type="term" value="P:phosphorelay signal transduction system"/>
    <property type="evidence" value="ECO:0007669"/>
    <property type="project" value="UniProtKB-KW"/>
</dbReference>
<reference evidence="10" key="2">
    <citation type="journal article" date="2024" name="Antonie Van Leeuwenhoek">
        <title>Roseihalotalea indica gen. nov., sp. nov., a halophilic Bacteroidetes from mesopelagic Southwest Indian Ocean with higher carbohydrate metabolic potential.</title>
        <authorList>
            <person name="Chen B."/>
            <person name="Zhang M."/>
            <person name="Lin D."/>
            <person name="Ye J."/>
            <person name="Tang K."/>
        </authorList>
    </citation>
    <scope>NUCLEOTIDE SEQUENCE</scope>
    <source>
        <strain evidence="10">TK19036</strain>
    </source>
</reference>
<dbReference type="InterPro" id="IPR005467">
    <property type="entry name" value="His_kinase_dom"/>
</dbReference>
<evidence type="ECO:0000259" key="9">
    <source>
        <dbReference type="PROSITE" id="PS50109"/>
    </source>
</evidence>
<comment type="catalytic activity">
    <reaction evidence="1">
        <text>ATP + protein L-histidine = ADP + protein N-phospho-L-histidine.</text>
        <dbReference type="EC" id="2.7.13.3"/>
    </reaction>
</comment>
<evidence type="ECO:0000256" key="4">
    <source>
        <dbReference type="ARBA" id="ARBA00022741"/>
    </source>
</evidence>
<evidence type="ECO:0000256" key="5">
    <source>
        <dbReference type="ARBA" id="ARBA00022777"/>
    </source>
</evidence>
<dbReference type="SMART" id="SM00387">
    <property type="entry name" value="HATPase_c"/>
    <property type="match status" value="1"/>
</dbReference>
<accession>A0AA49JFU1</accession>
<dbReference type="SUPFAM" id="SSF55874">
    <property type="entry name" value="ATPase domain of HSP90 chaperone/DNA topoisomerase II/histidine kinase"/>
    <property type="match status" value="1"/>
</dbReference>
<dbReference type="Gene3D" id="3.30.565.10">
    <property type="entry name" value="Histidine kinase-like ATPase, C-terminal domain"/>
    <property type="match status" value="1"/>
</dbReference>
<evidence type="ECO:0000256" key="6">
    <source>
        <dbReference type="ARBA" id="ARBA00022840"/>
    </source>
</evidence>
<dbReference type="GO" id="GO:0005524">
    <property type="term" value="F:ATP binding"/>
    <property type="evidence" value="ECO:0007669"/>
    <property type="project" value="UniProtKB-KW"/>
</dbReference>
<dbReference type="PROSITE" id="PS50109">
    <property type="entry name" value="HIS_KIN"/>
    <property type="match status" value="1"/>
</dbReference>
<name>A0AA49JFU1_9BACT</name>
<dbReference type="EMBL" id="CP120682">
    <property type="protein sequence ID" value="WKN38921.1"/>
    <property type="molecule type" value="Genomic_DNA"/>
</dbReference>
<dbReference type="Pfam" id="PF02518">
    <property type="entry name" value="HATPase_c"/>
    <property type="match status" value="1"/>
</dbReference>
<keyword evidence="3" id="KW-0808">Transferase</keyword>
<sequence>MIFSRFEWTLLVRIILLAASMLLCLYFVFYTERYVSGVIISLLVIYQIFELYQYVLEANRKLTRFLEAVKYSDFTAGFNKDSQLGESFRDLNRMFNEVFEAFRQARAEKEEHWQYLKTVVQHVNVGLLSYDESGNVELLNNTARRYLKTHHLAKIRELSRENPELYNIIVNLPAGSKTLIKPSADLHLAINATELRLRGNLYKLVSMQNILSELQQQEIEAWQNLTKVLRHEIMNSITPIASLAGTAIDIIQEDVTRQNGTVIFDQEAYEDINMSLRTIENRSKGLVNFVEAYRNFTNIPQPDFERVKIKDVIEEVVKLIRAGVADSRVKINVTVEPPSMIVRVDSKLIEMVLINILKNASEAIEEEEEPTIHISVYADHEQRVFIDITDNGPGIEPEALDKIFIPFYTTKRDGSGIGLSLSQRIMQMHHGNLTARSEVGQGTTFTLQL</sequence>
<dbReference type="PRINTS" id="PR00344">
    <property type="entry name" value="BCTRLSENSOR"/>
</dbReference>
<keyword evidence="7" id="KW-0902">Two-component regulatory system</keyword>
<feature type="domain" description="Histidine kinase" evidence="9">
    <location>
        <begin position="228"/>
        <end position="449"/>
    </location>
</feature>
<keyword evidence="8" id="KW-0472">Membrane</keyword>
<gene>
    <name evidence="10" type="ORF">K4G66_09415</name>
</gene>
<proteinExistence type="predicted"/>
<dbReference type="AlphaFoldDB" id="A0AA49JFU1"/>
<organism evidence="10">
    <name type="scientific">Roseihalotalea indica</name>
    <dbReference type="NCBI Taxonomy" id="2867963"/>
    <lineage>
        <taxon>Bacteria</taxon>
        <taxon>Pseudomonadati</taxon>
        <taxon>Bacteroidota</taxon>
        <taxon>Cytophagia</taxon>
        <taxon>Cytophagales</taxon>
        <taxon>Catalimonadaceae</taxon>
        <taxon>Roseihalotalea</taxon>
    </lineage>
</organism>
<dbReference type="PANTHER" id="PTHR43065">
    <property type="entry name" value="SENSOR HISTIDINE KINASE"/>
    <property type="match status" value="1"/>
</dbReference>
<dbReference type="EC" id="2.7.13.3" evidence="2"/>
<keyword evidence="4" id="KW-0547">Nucleotide-binding</keyword>
<feature type="transmembrane region" description="Helical" evidence="8">
    <location>
        <begin position="35"/>
        <end position="55"/>
    </location>
</feature>
<dbReference type="InterPro" id="IPR004358">
    <property type="entry name" value="Sig_transdc_His_kin-like_C"/>
</dbReference>
<feature type="transmembrane region" description="Helical" evidence="8">
    <location>
        <begin position="10"/>
        <end position="29"/>
    </location>
</feature>
<keyword evidence="5" id="KW-0418">Kinase</keyword>
<dbReference type="GO" id="GO:0004673">
    <property type="term" value="F:protein histidine kinase activity"/>
    <property type="evidence" value="ECO:0007669"/>
    <property type="project" value="UniProtKB-EC"/>
</dbReference>
<dbReference type="InterPro" id="IPR003594">
    <property type="entry name" value="HATPase_dom"/>
</dbReference>
<protein>
    <recommendedName>
        <fullName evidence="2">histidine kinase</fullName>
        <ecNumber evidence="2">2.7.13.3</ecNumber>
    </recommendedName>
</protein>
<evidence type="ECO:0000256" key="3">
    <source>
        <dbReference type="ARBA" id="ARBA00022679"/>
    </source>
</evidence>
<keyword evidence="8" id="KW-1133">Transmembrane helix</keyword>
<evidence type="ECO:0000256" key="7">
    <source>
        <dbReference type="ARBA" id="ARBA00023012"/>
    </source>
</evidence>
<keyword evidence="6 10" id="KW-0067">ATP-binding</keyword>
<evidence type="ECO:0000256" key="2">
    <source>
        <dbReference type="ARBA" id="ARBA00012438"/>
    </source>
</evidence>